<name>A0A4Z1HT35_9HELO</name>
<feature type="compositionally biased region" description="Basic and acidic residues" evidence="1">
    <location>
        <begin position="188"/>
        <end position="212"/>
    </location>
</feature>
<comment type="caution">
    <text evidence="2">The sequence shown here is derived from an EMBL/GenBank/DDBJ whole genome shotgun (WGS) entry which is preliminary data.</text>
</comment>
<dbReference type="OrthoDB" id="3533424at2759"/>
<dbReference type="EMBL" id="PQXN01000148">
    <property type="protein sequence ID" value="TGO52061.1"/>
    <property type="molecule type" value="Genomic_DNA"/>
</dbReference>
<organism evidence="2 3">
    <name type="scientific">Botryotinia convoluta</name>
    <dbReference type="NCBI Taxonomy" id="54673"/>
    <lineage>
        <taxon>Eukaryota</taxon>
        <taxon>Fungi</taxon>
        <taxon>Dikarya</taxon>
        <taxon>Ascomycota</taxon>
        <taxon>Pezizomycotina</taxon>
        <taxon>Leotiomycetes</taxon>
        <taxon>Helotiales</taxon>
        <taxon>Sclerotiniaceae</taxon>
        <taxon>Botryotinia</taxon>
    </lineage>
</organism>
<feature type="region of interest" description="Disordered" evidence="1">
    <location>
        <begin position="185"/>
        <end position="222"/>
    </location>
</feature>
<gene>
    <name evidence="2" type="ORF">BCON_0148g00050</name>
</gene>
<keyword evidence="3" id="KW-1185">Reference proteome</keyword>
<evidence type="ECO:0000313" key="2">
    <source>
        <dbReference type="EMBL" id="TGO52061.1"/>
    </source>
</evidence>
<dbReference type="AlphaFoldDB" id="A0A4Z1HT35"/>
<reference evidence="2 3" key="1">
    <citation type="submission" date="2017-12" db="EMBL/GenBank/DDBJ databases">
        <title>Comparative genomics of Botrytis spp.</title>
        <authorList>
            <person name="Valero-Jimenez C.A."/>
            <person name="Tapia P."/>
            <person name="Veloso J."/>
            <person name="Silva-Moreno E."/>
            <person name="Staats M."/>
            <person name="Valdes J.H."/>
            <person name="Van Kan J.A.L."/>
        </authorList>
    </citation>
    <scope>NUCLEOTIDE SEQUENCE [LARGE SCALE GENOMIC DNA]</scope>
    <source>
        <strain evidence="2 3">MUCL11595</strain>
    </source>
</reference>
<accession>A0A4Z1HT35</accession>
<protein>
    <submittedName>
        <fullName evidence="2">Uncharacterized protein</fullName>
    </submittedName>
</protein>
<dbReference type="Proteomes" id="UP000297527">
    <property type="component" value="Unassembled WGS sequence"/>
</dbReference>
<evidence type="ECO:0000256" key="1">
    <source>
        <dbReference type="SAM" id="MobiDB-lite"/>
    </source>
</evidence>
<sequence>MSMLPPKTPRTFSDDEKIIIELWAGYLNMGFQEWWHQEAEEDEIVREIFRRVGKDLNTSAKISSAYKSILNGPSYPDSDRIFIVNKARRFFKTYLREWRNVATDYVAANEKIFIDEITAECGARLDISTLGHHYLKYKKSDYKDFIAEHWKTDYDTNREREQARKHVVLKLRYFFRNATSEQAIRNHYIRERPQDEREYPTKPRKTLEERRRAPSRGPRYPR</sequence>
<evidence type="ECO:0000313" key="3">
    <source>
        <dbReference type="Proteomes" id="UP000297527"/>
    </source>
</evidence>
<proteinExistence type="predicted"/>